<dbReference type="OrthoDB" id="1237350at2"/>
<accession>A0A3N0WXX5</accession>
<sequence length="428" mass="46613">MDKFIAREGKILVDSQGRFLIPATIPALTFQIADTQFPPTGHSGRDMKFITTSLPQTIYVDFGDESPIFEEAFTSTVWETSLFRTGTDGYARVLKTYPDTSVKNVKIWFSNPEKIKTVSVSTAGSKWNFVGDFPLNLGIYNLDTLLFRNTKFSTFPVQLSGGKFSFLTFNNATLTPINYIPKWIYSSQITTLTLTGGFNLSDLSVSNLDKLINIQGLTNLFLDDVGVNAANIPDNLKDISTLRVLSFGDAPLTEVPVQFNNCKQITELAMGYRAGGNASSNSSITAWGVGVANMPNLKIFSAINTSNISTDLVTGIETSGITSYQTNGSYLTVARIDESIIKCLAKVSSIASMTVGNTVLRNITWINTSSTTAIPTGVFEAPPNFVLGSSNGDVQTAMQAVYVLCKQYRWTVAVSIIGTPSKTYNYLS</sequence>
<evidence type="ECO:0000313" key="1">
    <source>
        <dbReference type="EMBL" id="ROI09805.1"/>
    </source>
</evidence>
<comment type="caution">
    <text evidence="1">The sequence shown here is derived from an EMBL/GenBank/DDBJ whole genome shotgun (WGS) entry which is preliminary data.</text>
</comment>
<dbReference type="Gene3D" id="3.80.10.10">
    <property type="entry name" value="Ribonuclease Inhibitor"/>
    <property type="match status" value="1"/>
</dbReference>
<protein>
    <recommendedName>
        <fullName evidence="3">Leucine-rich repeat domain-containing protein</fullName>
    </recommendedName>
</protein>
<dbReference type="RefSeq" id="WP_123265058.1">
    <property type="nucleotide sequence ID" value="NZ_RJUG01000002.1"/>
</dbReference>
<gene>
    <name evidence="1" type="ORF">EGI11_03340</name>
</gene>
<dbReference type="SUPFAM" id="SSF52058">
    <property type="entry name" value="L domain-like"/>
    <property type="match status" value="1"/>
</dbReference>
<proteinExistence type="predicted"/>
<reference evidence="2" key="1">
    <citation type="submission" date="2018-11" db="EMBL/GenBank/DDBJ databases">
        <title>Proposal to divide the Flavobacteriaceae and reorganize its genera based on Amino Acid Identity values calculated from whole genome sequences.</title>
        <authorList>
            <person name="Nicholson A.C."/>
            <person name="Gulvik C.A."/>
            <person name="Whitney A.M."/>
            <person name="Humrighouse B.W."/>
            <person name="Bell M."/>
            <person name="Holmes B."/>
            <person name="Steigerwalt A."/>
            <person name="Villarma A."/>
            <person name="Sheth M."/>
            <person name="Batra D."/>
            <person name="Pryor J."/>
            <person name="Bernardet J.-F."/>
            <person name="Hugo C."/>
            <person name="Kampfer P."/>
            <person name="Newman J."/>
            <person name="Mcquiston J.R."/>
        </authorList>
    </citation>
    <scope>NUCLEOTIDE SEQUENCE [LARGE SCALE GENOMIC DNA]</scope>
    <source>
        <strain evidence="2">H3056</strain>
    </source>
</reference>
<dbReference type="AlphaFoldDB" id="A0A3N0WXX5"/>
<dbReference type="EMBL" id="RJUG01000002">
    <property type="protein sequence ID" value="ROI09805.1"/>
    <property type="molecule type" value="Genomic_DNA"/>
</dbReference>
<dbReference type="InterPro" id="IPR032675">
    <property type="entry name" value="LRR_dom_sf"/>
</dbReference>
<name>A0A3N0WXX5_9FLAO</name>
<reference evidence="2" key="2">
    <citation type="submission" date="2018-11" db="EMBL/GenBank/DDBJ databases">
        <title>Proposal to divide the Flavobacteriaceae and reorganize its genera based on Amino Acid Identity values calculated from whole genome sequences.</title>
        <authorList>
            <person name="Nicholson A.C."/>
            <person name="Gulvik C.A."/>
            <person name="Whitney A.M."/>
            <person name="Humrighouse B.W."/>
            <person name="Bell M."/>
            <person name="Holmens B."/>
            <person name="Steigerwalt A."/>
            <person name="Villarma A."/>
            <person name="Sheth M."/>
            <person name="Batra D."/>
            <person name="Pryor J."/>
            <person name="Bernardet J.-F."/>
            <person name="Hugo C."/>
            <person name="Kampfer P."/>
            <person name="Newman J."/>
            <person name="Mcquiston J.R."/>
        </authorList>
    </citation>
    <scope>NUCLEOTIDE SEQUENCE [LARGE SCALE GENOMIC DNA]</scope>
    <source>
        <strain evidence="2">H3056</strain>
    </source>
</reference>
<organism evidence="1 2">
    <name type="scientific">Kaistella daneshvariae</name>
    <dbReference type="NCBI Taxonomy" id="2487074"/>
    <lineage>
        <taxon>Bacteria</taxon>
        <taxon>Pseudomonadati</taxon>
        <taxon>Bacteroidota</taxon>
        <taxon>Flavobacteriia</taxon>
        <taxon>Flavobacteriales</taxon>
        <taxon>Weeksellaceae</taxon>
        <taxon>Chryseobacterium group</taxon>
        <taxon>Kaistella</taxon>
    </lineage>
</organism>
<dbReference type="Proteomes" id="UP000270224">
    <property type="component" value="Unassembled WGS sequence"/>
</dbReference>
<evidence type="ECO:0008006" key="3">
    <source>
        <dbReference type="Google" id="ProtNLM"/>
    </source>
</evidence>
<evidence type="ECO:0000313" key="2">
    <source>
        <dbReference type="Proteomes" id="UP000270224"/>
    </source>
</evidence>